<organism evidence="1 2">
    <name type="scientific">Macroventuria anomochaeta</name>
    <dbReference type="NCBI Taxonomy" id="301207"/>
    <lineage>
        <taxon>Eukaryota</taxon>
        <taxon>Fungi</taxon>
        <taxon>Dikarya</taxon>
        <taxon>Ascomycota</taxon>
        <taxon>Pezizomycotina</taxon>
        <taxon>Dothideomycetes</taxon>
        <taxon>Pleosporomycetidae</taxon>
        <taxon>Pleosporales</taxon>
        <taxon>Pleosporineae</taxon>
        <taxon>Didymellaceae</taxon>
        <taxon>Macroventuria</taxon>
    </lineage>
</organism>
<sequence length="405" mass="45687">MIRKALKAVDDSYRLRLRQSRFHGWRMGVLLGTCVSAFVLLCNIAVVVVGSQTGSGYDRDGVATVMEGNEATVSRWNTVCHIFINALSTVLLSASNYTMQVLNAPTRQEMDRAHTSGKWLDIGLLSVHNLRIISLKRAALCLILAASSLPLHLFYNASIFKIITMSDYEIVLLDRHSPAWNYTRSLNQTSLVGLRNSENTSVRLTNSEWTSIYNAPAITRYGDLFLLIDQISYKTRPDVTQFNFSLSEYFPQHISGPKLFSSYKPSREGWSPFLEGLNSTTAPLPESMHIVEGWTTESGRNSRIQISLYFMVVVLSFNFLKLTVMVSVLMMETSEYIVTLGDAAASYLERPEDLTEGRSALELDQMLLSFDNEDATDYSKVIWQPRLRRYCSSIGYDKTWTAIIA</sequence>
<name>A0ACB6S907_9PLEO</name>
<proteinExistence type="predicted"/>
<dbReference type="EMBL" id="MU006706">
    <property type="protein sequence ID" value="KAF2630691.1"/>
    <property type="molecule type" value="Genomic_DNA"/>
</dbReference>
<dbReference type="Proteomes" id="UP000799754">
    <property type="component" value="Unassembled WGS sequence"/>
</dbReference>
<comment type="caution">
    <text evidence="1">The sequence shown here is derived from an EMBL/GenBank/DDBJ whole genome shotgun (WGS) entry which is preliminary data.</text>
</comment>
<accession>A0ACB6S907</accession>
<protein>
    <submittedName>
        <fullName evidence="1">Uncharacterized protein</fullName>
    </submittedName>
</protein>
<reference evidence="1" key="1">
    <citation type="journal article" date="2020" name="Stud. Mycol.">
        <title>101 Dothideomycetes genomes: a test case for predicting lifestyles and emergence of pathogens.</title>
        <authorList>
            <person name="Haridas S."/>
            <person name="Albert R."/>
            <person name="Binder M."/>
            <person name="Bloem J."/>
            <person name="Labutti K."/>
            <person name="Salamov A."/>
            <person name="Andreopoulos B."/>
            <person name="Baker S."/>
            <person name="Barry K."/>
            <person name="Bills G."/>
            <person name="Bluhm B."/>
            <person name="Cannon C."/>
            <person name="Castanera R."/>
            <person name="Culley D."/>
            <person name="Daum C."/>
            <person name="Ezra D."/>
            <person name="Gonzalez J."/>
            <person name="Henrissat B."/>
            <person name="Kuo A."/>
            <person name="Liang C."/>
            <person name="Lipzen A."/>
            <person name="Lutzoni F."/>
            <person name="Magnuson J."/>
            <person name="Mondo S."/>
            <person name="Nolan M."/>
            <person name="Ohm R."/>
            <person name="Pangilinan J."/>
            <person name="Park H.-J."/>
            <person name="Ramirez L."/>
            <person name="Alfaro M."/>
            <person name="Sun H."/>
            <person name="Tritt A."/>
            <person name="Yoshinaga Y."/>
            <person name="Zwiers L.-H."/>
            <person name="Turgeon B."/>
            <person name="Goodwin S."/>
            <person name="Spatafora J."/>
            <person name="Crous P."/>
            <person name="Grigoriev I."/>
        </authorList>
    </citation>
    <scope>NUCLEOTIDE SEQUENCE</scope>
    <source>
        <strain evidence="1">CBS 525.71</strain>
    </source>
</reference>
<evidence type="ECO:0000313" key="2">
    <source>
        <dbReference type="Proteomes" id="UP000799754"/>
    </source>
</evidence>
<evidence type="ECO:0000313" key="1">
    <source>
        <dbReference type="EMBL" id="KAF2630691.1"/>
    </source>
</evidence>
<gene>
    <name evidence="1" type="ORF">BU25DRAFT_334721</name>
</gene>
<keyword evidence="2" id="KW-1185">Reference proteome</keyword>